<protein>
    <submittedName>
        <fullName evidence="1">Uncharacterized protein</fullName>
    </submittedName>
</protein>
<reference evidence="1" key="2">
    <citation type="submission" date="2025-09" db="UniProtKB">
        <authorList>
            <consortium name="Ensembl"/>
        </authorList>
    </citation>
    <scope>IDENTIFICATION</scope>
</reference>
<evidence type="ECO:0000313" key="2">
    <source>
        <dbReference type="Proteomes" id="UP000694546"/>
    </source>
</evidence>
<reference evidence="1" key="1">
    <citation type="submission" date="2025-08" db="UniProtKB">
        <authorList>
            <consortium name="Ensembl"/>
        </authorList>
    </citation>
    <scope>IDENTIFICATION</scope>
</reference>
<organism evidence="1 2">
    <name type="scientific">Gadus morhua</name>
    <name type="common">Atlantic cod</name>
    <dbReference type="NCBI Taxonomy" id="8049"/>
    <lineage>
        <taxon>Eukaryota</taxon>
        <taxon>Metazoa</taxon>
        <taxon>Chordata</taxon>
        <taxon>Craniata</taxon>
        <taxon>Vertebrata</taxon>
        <taxon>Euteleostomi</taxon>
        <taxon>Actinopterygii</taxon>
        <taxon>Neopterygii</taxon>
        <taxon>Teleostei</taxon>
        <taxon>Neoteleostei</taxon>
        <taxon>Acanthomorphata</taxon>
        <taxon>Zeiogadaria</taxon>
        <taxon>Gadariae</taxon>
        <taxon>Gadiformes</taxon>
        <taxon>Gadoidei</taxon>
        <taxon>Gadidae</taxon>
        <taxon>Gadus</taxon>
    </lineage>
</organism>
<proteinExistence type="predicted"/>
<evidence type="ECO:0000313" key="1">
    <source>
        <dbReference type="Ensembl" id="ENSGMOP00000058540.1"/>
    </source>
</evidence>
<dbReference type="Proteomes" id="UP000694546">
    <property type="component" value="Chromosome 5"/>
</dbReference>
<accession>A0A8C5CAM3</accession>
<sequence>TFHRPRSHLPNICVLAEITQQYSRVNTRFEITDEDLDHDNTSARLFERSRIKALAGTTFFVFNLEPSIHWDTIRW</sequence>
<keyword evidence="2" id="KW-1185">Reference proteome</keyword>
<name>A0A8C5CAM3_GADMO</name>
<dbReference type="AlphaFoldDB" id="A0A8C5CAM3"/>
<dbReference type="Ensembl" id="ENSGMOT00000068135.1">
    <property type="protein sequence ID" value="ENSGMOP00000058540.1"/>
    <property type="gene ID" value="ENSGMOG00000023556.1"/>
</dbReference>